<protein>
    <recommendedName>
        <fullName evidence="1">Secretion system C-terminal sorting domain-containing protein</fullName>
    </recommendedName>
</protein>
<dbReference type="Pfam" id="PF18962">
    <property type="entry name" value="Por_Secre_tail"/>
    <property type="match status" value="1"/>
</dbReference>
<dbReference type="InterPro" id="IPR026444">
    <property type="entry name" value="Secre_tail"/>
</dbReference>
<feature type="domain" description="Secretion system C-terminal sorting" evidence="1">
    <location>
        <begin position="421"/>
        <end position="486"/>
    </location>
</feature>
<dbReference type="AlphaFoldDB" id="A0A644V0J7"/>
<proteinExistence type="predicted"/>
<dbReference type="PANTHER" id="PTHR42754:SF1">
    <property type="entry name" value="LIPOPROTEIN"/>
    <property type="match status" value="1"/>
</dbReference>
<gene>
    <name evidence="2" type="ORF">SDC9_30821</name>
</gene>
<reference evidence="2" key="1">
    <citation type="submission" date="2019-08" db="EMBL/GenBank/DDBJ databases">
        <authorList>
            <person name="Kucharzyk K."/>
            <person name="Murdoch R.W."/>
            <person name="Higgins S."/>
            <person name="Loffler F."/>
        </authorList>
    </citation>
    <scope>NUCLEOTIDE SEQUENCE</scope>
</reference>
<evidence type="ECO:0000259" key="1">
    <source>
        <dbReference type="Pfam" id="PF18962"/>
    </source>
</evidence>
<dbReference type="NCBIfam" id="TIGR04183">
    <property type="entry name" value="Por_Secre_tail"/>
    <property type="match status" value="1"/>
</dbReference>
<organism evidence="2">
    <name type="scientific">bioreactor metagenome</name>
    <dbReference type="NCBI Taxonomy" id="1076179"/>
    <lineage>
        <taxon>unclassified sequences</taxon>
        <taxon>metagenomes</taxon>
        <taxon>ecological metagenomes</taxon>
    </lineage>
</organism>
<evidence type="ECO:0000313" key="2">
    <source>
        <dbReference type="EMBL" id="MPL84856.1"/>
    </source>
</evidence>
<accession>A0A644V0J7</accession>
<dbReference type="PANTHER" id="PTHR42754">
    <property type="entry name" value="ENDOGLUCANASE"/>
    <property type="match status" value="1"/>
</dbReference>
<sequence length="494" mass="55787">MIRQLVFLLFLLSFLDAIGQKSFSSIYGSSSYDLPTCIKQIESSYYLLNFEFNAPYLPAYKAEIIKFNSNGSLVKKNTFFSSGDQYTPLRKIFPINNTEFLLFGGIRESEDSNTQIWVIKIDTSLNIIWEKRFPTDVKYLERMNYTLNINNNLILMVTLSTGSLNFLKSILFLELTLNGDFVWSRHETSGNQNTMMGYSIISHSNGYYAFVDGFSSYLPIPGMGFSERLDLDTNFNITRAQSIPEGMYGYMTAEKINEQFYYLAGKKYYTGFYTENAIQKTDTSNTILFSNHSGLPGNIPDGPAWLECMSVESENIIYTGGIGYDVSSPYECNFLHPQVFILSNYDSLLNNRWTKYYGSDTACYYMMDLDATDDGGCIMAGTILSPNSNPHKTDVIIIKVDSEGLITSTNKPGTRVMQAVVYPNPGNEYLMLQTGQQNMGAIFTLHNLSGQKLMEQTVNSTTQQALTSELPPGIYVWTLSKGNKVIETGKWIKQ</sequence>
<name>A0A644V0J7_9ZZZZ</name>
<dbReference type="EMBL" id="VSSQ01000195">
    <property type="protein sequence ID" value="MPL84856.1"/>
    <property type="molecule type" value="Genomic_DNA"/>
</dbReference>
<comment type="caution">
    <text evidence="2">The sequence shown here is derived from an EMBL/GenBank/DDBJ whole genome shotgun (WGS) entry which is preliminary data.</text>
</comment>